<evidence type="ECO:0000313" key="3">
    <source>
        <dbReference type="EMBL" id="KKK82729.1"/>
    </source>
</evidence>
<protein>
    <recommendedName>
        <fullName evidence="4">Chemoreceptor glutamine deamidase CheD</fullName>
    </recommendedName>
</protein>
<keyword evidence="2" id="KW-0378">Hydrolase</keyword>
<dbReference type="EMBL" id="LAZR01052535">
    <property type="protein sequence ID" value="KKK82729.1"/>
    <property type="molecule type" value="Genomic_DNA"/>
</dbReference>
<name>A0A0F9AW96_9ZZZZ</name>
<sequence length="161" mass="17894">MNIRFDEKQNMEVVTLFPGEYHATKENRIITTVLGSCIAVALYDPLQQIGGMNHFMLPESLSNGQFYLSKSGKYGMYAMELLINDLLKLGVRKTNLKAKVFGGGHVLDQVPGMSARVPDSNISFAFDFLNAENIPVSSQDVGGTNARKIFFFTHSAKIKLR</sequence>
<dbReference type="GO" id="GO:0006935">
    <property type="term" value="P:chemotaxis"/>
    <property type="evidence" value="ECO:0007669"/>
    <property type="project" value="UniProtKB-KW"/>
</dbReference>
<dbReference type="HAMAP" id="MF_01440">
    <property type="entry name" value="CheD"/>
    <property type="match status" value="1"/>
</dbReference>
<dbReference type="SUPFAM" id="SSF64438">
    <property type="entry name" value="CNF1/YfiH-like putative cysteine hydrolases"/>
    <property type="match status" value="1"/>
</dbReference>
<accession>A0A0F9AW96</accession>
<evidence type="ECO:0000256" key="2">
    <source>
        <dbReference type="ARBA" id="ARBA00022801"/>
    </source>
</evidence>
<dbReference type="Pfam" id="PF03975">
    <property type="entry name" value="CheD"/>
    <property type="match status" value="1"/>
</dbReference>
<dbReference type="InterPro" id="IPR011324">
    <property type="entry name" value="Cytotoxic_necrot_fac-like_cat"/>
</dbReference>
<keyword evidence="1" id="KW-0145">Chemotaxis</keyword>
<proteinExistence type="inferred from homology"/>
<dbReference type="InterPro" id="IPR005659">
    <property type="entry name" value="Chemorcpt_Glu_NH3ase_CheD"/>
</dbReference>
<dbReference type="GO" id="GO:0050568">
    <property type="term" value="F:protein-glutamine glutaminase activity"/>
    <property type="evidence" value="ECO:0007669"/>
    <property type="project" value="InterPro"/>
</dbReference>
<evidence type="ECO:0000256" key="1">
    <source>
        <dbReference type="ARBA" id="ARBA00022500"/>
    </source>
</evidence>
<dbReference type="PANTHER" id="PTHR35147:SF2">
    <property type="entry name" value="CHEMORECEPTOR GLUTAMINE DEAMIDASE CHED-RELATED"/>
    <property type="match status" value="1"/>
</dbReference>
<dbReference type="CDD" id="cd16352">
    <property type="entry name" value="CheD"/>
    <property type="match status" value="1"/>
</dbReference>
<reference evidence="3" key="1">
    <citation type="journal article" date="2015" name="Nature">
        <title>Complex archaea that bridge the gap between prokaryotes and eukaryotes.</title>
        <authorList>
            <person name="Spang A."/>
            <person name="Saw J.H."/>
            <person name="Jorgensen S.L."/>
            <person name="Zaremba-Niedzwiedzka K."/>
            <person name="Martijn J."/>
            <person name="Lind A.E."/>
            <person name="van Eijk R."/>
            <person name="Schleper C."/>
            <person name="Guy L."/>
            <person name="Ettema T.J."/>
        </authorList>
    </citation>
    <scope>NUCLEOTIDE SEQUENCE</scope>
</reference>
<comment type="caution">
    <text evidence="3">The sequence shown here is derived from an EMBL/GenBank/DDBJ whole genome shotgun (WGS) entry which is preliminary data.</text>
</comment>
<feature type="non-terminal residue" evidence="3">
    <location>
        <position position="161"/>
    </location>
</feature>
<dbReference type="Gene3D" id="3.30.1330.200">
    <property type="match status" value="1"/>
</dbReference>
<organism evidence="3">
    <name type="scientific">marine sediment metagenome</name>
    <dbReference type="NCBI Taxonomy" id="412755"/>
    <lineage>
        <taxon>unclassified sequences</taxon>
        <taxon>metagenomes</taxon>
        <taxon>ecological metagenomes</taxon>
    </lineage>
</organism>
<evidence type="ECO:0008006" key="4">
    <source>
        <dbReference type="Google" id="ProtNLM"/>
    </source>
</evidence>
<dbReference type="AlphaFoldDB" id="A0A0F9AW96"/>
<dbReference type="PANTHER" id="PTHR35147">
    <property type="entry name" value="CHEMORECEPTOR GLUTAMINE DEAMIDASE CHED-RELATED"/>
    <property type="match status" value="1"/>
</dbReference>
<gene>
    <name evidence="3" type="ORF">LCGC14_2800460</name>
</gene>
<dbReference type="InterPro" id="IPR038592">
    <property type="entry name" value="CheD-like_sf"/>
</dbReference>